<dbReference type="RefSeq" id="WP_263572570.1">
    <property type="nucleotide sequence ID" value="NZ_JAJIRN010000008.1"/>
</dbReference>
<evidence type="ECO:0000256" key="1">
    <source>
        <dbReference type="ARBA" id="ARBA00010062"/>
    </source>
</evidence>
<feature type="chain" id="PRO_5045996300" evidence="3">
    <location>
        <begin position="24"/>
        <end position="444"/>
    </location>
</feature>
<dbReference type="Proteomes" id="UP001209701">
    <property type="component" value="Unassembled WGS sequence"/>
</dbReference>
<gene>
    <name evidence="5" type="ORF">LNV07_18015</name>
</gene>
<evidence type="ECO:0000313" key="5">
    <source>
        <dbReference type="EMBL" id="MCV2369982.1"/>
    </source>
</evidence>
<feature type="domain" description="Leucine-binding protein" evidence="4">
    <location>
        <begin position="55"/>
        <end position="363"/>
    </location>
</feature>
<dbReference type="PANTHER" id="PTHR30483:SF6">
    <property type="entry name" value="PERIPLASMIC BINDING PROTEIN OF ABC TRANSPORTER FOR NATURAL AMINO ACIDS"/>
    <property type="match status" value="1"/>
</dbReference>
<dbReference type="InterPro" id="IPR028081">
    <property type="entry name" value="Leu-bd"/>
</dbReference>
<evidence type="ECO:0000256" key="2">
    <source>
        <dbReference type="ARBA" id="ARBA00022729"/>
    </source>
</evidence>
<comment type="similarity">
    <text evidence="1">Belongs to the leucine-binding protein family.</text>
</comment>
<dbReference type="SUPFAM" id="SSF53822">
    <property type="entry name" value="Periplasmic binding protein-like I"/>
    <property type="match status" value="1"/>
</dbReference>
<organism evidence="5 6">
    <name type="scientific">Roseateles oligotrophus</name>
    <dbReference type="NCBI Taxonomy" id="1769250"/>
    <lineage>
        <taxon>Bacteria</taxon>
        <taxon>Pseudomonadati</taxon>
        <taxon>Pseudomonadota</taxon>
        <taxon>Betaproteobacteria</taxon>
        <taxon>Burkholderiales</taxon>
        <taxon>Sphaerotilaceae</taxon>
        <taxon>Roseateles</taxon>
    </lineage>
</organism>
<evidence type="ECO:0000313" key="6">
    <source>
        <dbReference type="Proteomes" id="UP001209701"/>
    </source>
</evidence>
<sequence length="444" mass="45607">MKVDSRLKHVAALAILSAAGLLASCGGGGGVEGSAAQIEGAAGSMRPGIQGDLMIGVLLPFTGTSSANYDVRERYIRLAINEINAAGGVNGKTLGYMVRDTKAGTTEGSDAQIGELNDLIHAGCIGIIGPLTSAEVLLLAPTIIKTGLPVIALGPSTSRLDTMDRGTPNVLYRLIASDSFSGNVAAQIARRDGKQTVVMIHSDDSFGLSNSESFSNAFVKRGGTILAASAYPAGKTADFAAVVAKAMANGRPDAIYIAGQSAEAVGLSKDMALGISLPRPAIYAASSLSTAQFVSTAEASVVEGMTIMGADSNPKRPEYLAFADIYTKAYGVAPEVGISPSGYDAVYLYALAMLAGGSADKASIGQWLGPVSRPDSANSLKIMPGQFSLALKNPGADWDYNGAKTAADWDARGDITTGSFIVYKVKRNSAGQLALAQVDLVTPD</sequence>
<dbReference type="PROSITE" id="PS51257">
    <property type="entry name" value="PROKAR_LIPOPROTEIN"/>
    <property type="match status" value="1"/>
</dbReference>
<dbReference type="PANTHER" id="PTHR30483">
    <property type="entry name" value="LEUCINE-SPECIFIC-BINDING PROTEIN"/>
    <property type="match status" value="1"/>
</dbReference>
<dbReference type="InterPro" id="IPR028082">
    <property type="entry name" value="Peripla_BP_I"/>
</dbReference>
<dbReference type="Pfam" id="PF13458">
    <property type="entry name" value="Peripla_BP_6"/>
    <property type="match status" value="1"/>
</dbReference>
<proteinExistence type="inferred from homology"/>
<accession>A0ABT2YIU0</accession>
<dbReference type="Gene3D" id="3.40.50.2300">
    <property type="match status" value="2"/>
</dbReference>
<reference evidence="5 6" key="1">
    <citation type="submission" date="2021-11" db="EMBL/GenBank/DDBJ databases">
        <authorList>
            <person name="Liang Q."/>
            <person name="Mou H."/>
            <person name="Liu Z."/>
        </authorList>
    </citation>
    <scope>NUCLEOTIDE SEQUENCE [LARGE SCALE GENOMIC DNA]</scope>
    <source>
        <strain evidence="5 6">CHU3</strain>
    </source>
</reference>
<feature type="signal peptide" evidence="3">
    <location>
        <begin position="1"/>
        <end position="23"/>
    </location>
</feature>
<keyword evidence="6" id="KW-1185">Reference proteome</keyword>
<dbReference type="EMBL" id="JAJIRN010000008">
    <property type="protein sequence ID" value="MCV2369982.1"/>
    <property type="molecule type" value="Genomic_DNA"/>
</dbReference>
<evidence type="ECO:0000259" key="4">
    <source>
        <dbReference type="Pfam" id="PF13458"/>
    </source>
</evidence>
<protein>
    <submittedName>
        <fullName evidence="5">Penicillin-binding protein activator</fullName>
    </submittedName>
</protein>
<evidence type="ECO:0000256" key="3">
    <source>
        <dbReference type="SAM" id="SignalP"/>
    </source>
</evidence>
<dbReference type="InterPro" id="IPR051010">
    <property type="entry name" value="BCAA_transport"/>
</dbReference>
<comment type="caution">
    <text evidence="5">The sequence shown here is derived from an EMBL/GenBank/DDBJ whole genome shotgun (WGS) entry which is preliminary data.</text>
</comment>
<keyword evidence="2 3" id="KW-0732">Signal</keyword>
<name>A0ABT2YIU0_9BURK</name>